<accession>A0AAN9M8U5</accession>
<feature type="chain" id="PRO_5042986404" evidence="1">
    <location>
        <begin position="17"/>
        <end position="131"/>
    </location>
</feature>
<name>A0AAN9M8U5_CANGL</name>
<feature type="signal peptide" evidence="1">
    <location>
        <begin position="1"/>
        <end position="16"/>
    </location>
</feature>
<gene>
    <name evidence="2" type="ORF">VNO77_07902</name>
</gene>
<evidence type="ECO:0000313" key="3">
    <source>
        <dbReference type="Proteomes" id="UP001367508"/>
    </source>
</evidence>
<keyword evidence="1" id="KW-0732">Signal</keyword>
<proteinExistence type="predicted"/>
<keyword evidence="3" id="KW-1185">Reference proteome</keyword>
<protein>
    <submittedName>
        <fullName evidence="2">Uncharacterized protein</fullName>
    </submittedName>
</protein>
<organism evidence="2 3">
    <name type="scientific">Canavalia gladiata</name>
    <name type="common">Sword bean</name>
    <name type="synonym">Dolichos gladiatus</name>
    <dbReference type="NCBI Taxonomy" id="3824"/>
    <lineage>
        <taxon>Eukaryota</taxon>
        <taxon>Viridiplantae</taxon>
        <taxon>Streptophyta</taxon>
        <taxon>Embryophyta</taxon>
        <taxon>Tracheophyta</taxon>
        <taxon>Spermatophyta</taxon>
        <taxon>Magnoliopsida</taxon>
        <taxon>eudicotyledons</taxon>
        <taxon>Gunneridae</taxon>
        <taxon>Pentapetalae</taxon>
        <taxon>rosids</taxon>
        <taxon>fabids</taxon>
        <taxon>Fabales</taxon>
        <taxon>Fabaceae</taxon>
        <taxon>Papilionoideae</taxon>
        <taxon>50 kb inversion clade</taxon>
        <taxon>NPAAA clade</taxon>
        <taxon>indigoferoid/millettioid clade</taxon>
        <taxon>Phaseoleae</taxon>
        <taxon>Canavalia</taxon>
    </lineage>
</organism>
<dbReference type="Proteomes" id="UP001367508">
    <property type="component" value="Unassembled WGS sequence"/>
</dbReference>
<dbReference type="EMBL" id="JAYMYQ010000002">
    <property type="protein sequence ID" value="KAK7349962.1"/>
    <property type="molecule type" value="Genomic_DNA"/>
</dbReference>
<dbReference type="AlphaFoldDB" id="A0AAN9M8U5"/>
<reference evidence="2 3" key="1">
    <citation type="submission" date="2024-01" db="EMBL/GenBank/DDBJ databases">
        <title>The genomes of 5 underutilized Papilionoideae crops provide insights into root nodulation and disease resistanc.</title>
        <authorList>
            <person name="Jiang F."/>
        </authorList>
    </citation>
    <scope>NUCLEOTIDE SEQUENCE [LARGE SCALE GENOMIC DNA]</scope>
    <source>
        <strain evidence="2">LVBAO_FW01</strain>
        <tissue evidence="2">Leaves</tissue>
    </source>
</reference>
<evidence type="ECO:0000313" key="2">
    <source>
        <dbReference type="EMBL" id="KAK7349962.1"/>
    </source>
</evidence>
<evidence type="ECO:0000256" key="1">
    <source>
        <dbReference type="SAM" id="SignalP"/>
    </source>
</evidence>
<sequence length="131" mass="15142">MIALPGHLIFVTMIRACTVLPPEPVAIHFPYGGNVDFDATCYENENQPNIIAPLFSWLQQGLGLVNHRQQLVYYVGMIYLGKRPLENPIPRRYDLEYFNRADTKDQNPQPWCEPMLALTLTQPPHFLMIWS</sequence>
<comment type="caution">
    <text evidence="2">The sequence shown here is derived from an EMBL/GenBank/DDBJ whole genome shotgun (WGS) entry which is preliminary data.</text>
</comment>